<feature type="transmembrane region" description="Helical" evidence="8">
    <location>
        <begin position="137"/>
        <end position="158"/>
    </location>
</feature>
<feature type="compositionally biased region" description="Low complexity" evidence="7">
    <location>
        <begin position="30"/>
        <end position="56"/>
    </location>
</feature>
<dbReference type="OrthoDB" id="1668230at2759"/>
<keyword evidence="5 6" id="KW-0067">ATP-binding</keyword>
<dbReference type="PANTHER" id="PTHR45800">
    <property type="entry name" value="PHOSPHATIDYLINOSITOL 4-KINASE GAMMA"/>
    <property type="match status" value="1"/>
</dbReference>
<feature type="region of interest" description="Disordered" evidence="7">
    <location>
        <begin position="340"/>
        <end position="369"/>
    </location>
</feature>
<evidence type="ECO:0000256" key="6">
    <source>
        <dbReference type="PROSITE-ProRule" id="PRU10141"/>
    </source>
</evidence>
<feature type="transmembrane region" description="Helical" evidence="8">
    <location>
        <begin position="260"/>
        <end position="280"/>
    </location>
</feature>
<dbReference type="Gene3D" id="3.30.200.20">
    <property type="entry name" value="Phosphorylase Kinase, domain 1"/>
    <property type="match status" value="1"/>
</dbReference>
<evidence type="ECO:0000259" key="9">
    <source>
        <dbReference type="PROSITE" id="PS50011"/>
    </source>
</evidence>
<sequence length="984" mass="108585">MVIQIGVRQSHSSGVIVSKMQSSADDALFNTDNNNSNNTDDALESGAADSEDGSSAVQSSDFDSIEVTHRVSVVKEDDAFQDMYEDLPDRIHFFPERKRWQVLGRIPLRFKQDEMEQAFLKEQLPKLNRVVRISGRIGTFLGLVFALLYDLVLYYNLMDMRRTHLIQLSAQCFAFVLGLMMSVRMNFTEDVVLALYCSFVMVVLVTHRYRAAYMGGEIEIIAEIYPDLSLAALTTESFTIVFISMLLASFYAFPVRCKRGMFMIATTPIIYLAFTLPMPAEKTEGGKSRVCEMAVNLAAVALFCSIGRSNVEVADRLEFLRRQLLEATVTKEKTLRFAAEHEVEQGPFSSQRPRTAEASSSRDADVQSRTSHTMSSIIFSTVLPGGLKLQKLQFQAMRQVAVRDQWNIEAAHLQHSPHLRLGEGGYGAVFHGQYLGTDAALKVPLVDGLGAQLHALGGELRALRRIRHPNIVSFYGACFMEEEGRIILVEEFIQGLKLAVVFSSRLFLGAGKRHDILKGTCSAIAYLHGQNPAIVQGDLKPDNVMLETGSMKPKLIDFGLSGFAKPGSLVMGGTTSWQPPEVLSAGRSASMACSTDIFAFGRLMFLVMTDELPLKGVLPADVIRLAMLGEAPGLCWPAQATVHPTFQLLCSRCTSPSPSARPDAEEVLQELIEGVPPLLCYFVAMVLGKPSPHALPTLNTSGYGPLDMPNTYGCELGRVEDSLVYLRLRSAQPDNSAEGNEELEPMFTLTVMPFNTWQMVKRRIKERWPGLKAVPDTNIRLLHKSVELRNSSMVDDYNMEGGTADRPVELQYLIIDQGDNNCRAKGTPGQRTMGLYVDAQVPCTQGLRERVAAALAALLSGIQPRLTEEGTGATYMLRDTANRHNLAVFKPKDEEAFAPQNPRGYVGKENSTGLRLGVLSSQQAAREVAAYLLDHEKFAGVPETTLVHAKHPKFVKVKGKAVWKIGAFQAFIETKDSAGNFSPQ</sequence>
<evidence type="ECO:0000256" key="2">
    <source>
        <dbReference type="ARBA" id="ARBA00022679"/>
    </source>
</evidence>
<accession>A0A813HHT9</accession>
<keyword evidence="8" id="KW-1133">Transmembrane helix</keyword>
<comment type="similarity">
    <text evidence="1">Belongs to the PI3/PI4-kinase family. Type II PI4K subfamily.</text>
</comment>
<dbReference type="CDD" id="cd14014">
    <property type="entry name" value="STKc_PknB_like"/>
    <property type="match status" value="1"/>
</dbReference>
<dbReference type="InterPro" id="IPR017441">
    <property type="entry name" value="Protein_kinase_ATP_BS"/>
</dbReference>
<feature type="region of interest" description="Disordered" evidence="7">
    <location>
        <begin position="27"/>
        <end position="61"/>
    </location>
</feature>
<keyword evidence="3 6" id="KW-0547">Nucleotide-binding</keyword>
<dbReference type="AlphaFoldDB" id="A0A813HHT9"/>
<dbReference type="InterPro" id="IPR000719">
    <property type="entry name" value="Prot_kinase_dom"/>
</dbReference>
<evidence type="ECO:0008006" key="13">
    <source>
        <dbReference type="Google" id="ProtNLM"/>
    </source>
</evidence>
<evidence type="ECO:0000256" key="5">
    <source>
        <dbReference type="ARBA" id="ARBA00022840"/>
    </source>
</evidence>
<dbReference type="EMBL" id="CAJNNV010031597">
    <property type="protein sequence ID" value="CAE8637032.1"/>
    <property type="molecule type" value="Genomic_DNA"/>
</dbReference>
<feature type="transmembrane region" description="Helical" evidence="8">
    <location>
        <begin position="190"/>
        <end position="209"/>
    </location>
</feature>
<keyword evidence="4" id="KW-0418">Kinase</keyword>
<comment type="caution">
    <text evidence="11">The sequence shown here is derived from an EMBL/GenBank/DDBJ whole genome shotgun (WGS) entry which is preliminary data.</text>
</comment>
<proteinExistence type="inferred from homology"/>
<evidence type="ECO:0000313" key="11">
    <source>
        <dbReference type="EMBL" id="CAE8637032.1"/>
    </source>
</evidence>
<dbReference type="InterPro" id="IPR044571">
    <property type="entry name" value="P4KG1-8"/>
</dbReference>
<evidence type="ECO:0000259" key="10">
    <source>
        <dbReference type="PROSITE" id="PS50053"/>
    </source>
</evidence>
<dbReference type="Pfam" id="PF00069">
    <property type="entry name" value="Pkinase"/>
    <property type="match status" value="1"/>
</dbReference>
<dbReference type="PROSITE" id="PS50011">
    <property type="entry name" value="PROTEIN_KINASE_DOM"/>
    <property type="match status" value="1"/>
</dbReference>
<dbReference type="InterPro" id="IPR011009">
    <property type="entry name" value="Kinase-like_dom_sf"/>
</dbReference>
<organism evidence="11 12">
    <name type="scientific">Polarella glacialis</name>
    <name type="common">Dinoflagellate</name>
    <dbReference type="NCBI Taxonomy" id="89957"/>
    <lineage>
        <taxon>Eukaryota</taxon>
        <taxon>Sar</taxon>
        <taxon>Alveolata</taxon>
        <taxon>Dinophyceae</taxon>
        <taxon>Suessiales</taxon>
        <taxon>Suessiaceae</taxon>
        <taxon>Polarella</taxon>
    </lineage>
</organism>
<keyword evidence="8" id="KW-0472">Membrane</keyword>
<keyword evidence="12" id="KW-1185">Reference proteome</keyword>
<keyword evidence="2" id="KW-0808">Transferase</keyword>
<feature type="domain" description="Ubiquitin-like" evidence="10">
    <location>
        <begin position="724"/>
        <end position="803"/>
    </location>
</feature>
<dbReference type="PROSITE" id="PS50053">
    <property type="entry name" value="UBIQUITIN_2"/>
    <property type="match status" value="1"/>
</dbReference>
<dbReference type="PROSITE" id="PS00107">
    <property type="entry name" value="PROTEIN_KINASE_ATP"/>
    <property type="match status" value="1"/>
</dbReference>
<dbReference type="SMART" id="SM00220">
    <property type="entry name" value="S_TKc"/>
    <property type="match status" value="1"/>
</dbReference>
<evidence type="ECO:0000256" key="4">
    <source>
        <dbReference type="ARBA" id="ARBA00022777"/>
    </source>
</evidence>
<protein>
    <recommendedName>
        <fullName evidence="13">Guanylate cyclase</fullName>
    </recommendedName>
</protein>
<evidence type="ECO:0000256" key="3">
    <source>
        <dbReference type="ARBA" id="ARBA00022741"/>
    </source>
</evidence>
<dbReference type="GO" id="GO:0005524">
    <property type="term" value="F:ATP binding"/>
    <property type="evidence" value="ECO:0007669"/>
    <property type="project" value="UniProtKB-UniRule"/>
</dbReference>
<evidence type="ECO:0000313" key="12">
    <source>
        <dbReference type="Proteomes" id="UP000654075"/>
    </source>
</evidence>
<feature type="transmembrane region" description="Helical" evidence="8">
    <location>
        <begin position="164"/>
        <end position="183"/>
    </location>
</feature>
<feature type="non-terminal residue" evidence="11">
    <location>
        <position position="984"/>
    </location>
</feature>
<evidence type="ECO:0000256" key="1">
    <source>
        <dbReference type="ARBA" id="ARBA00008941"/>
    </source>
</evidence>
<dbReference type="Proteomes" id="UP000654075">
    <property type="component" value="Unassembled WGS sequence"/>
</dbReference>
<feature type="binding site" evidence="6">
    <location>
        <position position="442"/>
    </location>
    <ligand>
        <name>ATP</name>
        <dbReference type="ChEBI" id="CHEBI:30616"/>
    </ligand>
</feature>
<feature type="compositionally biased region" description="Polar residues" evidence="7">
    <location>
        <begin position="347"/>
        <end position="359"/>
    </location>
</feature>
<dbReference type="PANTHER" id="PTHR45800:SF11">
    <property type="entry name" value="PHOSPHATIDYLINOSITOL 3-KINASE-RELATED PROTEIN KINASE"/>
    <property type="match status" value="1"/>
</dbReference>
<dbReference type="InterPro" id="IPR000626">
    <property type="entry name" value="Ubiquitin-like_dom"/>
</dbReference>
<evidence type="ECO:0000256" key="8">
    <source>
        <dbReference type="SAM" id="Phobius"/>
    </source>
</evidence>
<dbReference type="Gene3D" id="1.10.510.10">
    <property type="entry name" value="Transferase(Phosphotransferase) domain 1"/>
    <property type="match status" value="1"/>
</dbReference>
<dbReference type="GO" id="GO:0004672">
    <property type="term" value="F:protein kinase activity"/>
    <property type="evidence" value="ECO:0007669"/>
    <property type="project" value="InterPro"/>
</dbReference>
<evidence type="ECO:0000256" key="7">
    <source>
        <dbReference type="SAM" id="MobiDB-lite"/>
    </source>
</evidence>
<keyword evidence="8" id="KW-0812">Transmembrane</keyword>
<feature type="domain" description="Protein kinase" evidence="9">
    <location>
        <begin position="415"/>
        <end position="679"/>
    </location>
</feature>
<reference evidence="11" key="1">
    <citation type="submission" date="2021-02" db="EMBL/GenBank/DDBJ databases">
        <authorList>
            <person name="Dougan E. K."/>
            <person name="Rhodes N."/>
            <person name="Thang M."/>
            <person name="Chan C."/>
        </authorList>
    </citation>
    <scope>NUCLEOTIDE SEQUENCE</scope>
</reference>
<dbReference type="SUPFAM" id="SSF56112">
    <property type="entry name" value="Protein kinase-like (PK-like)"/>
    <property type="match status" value="1"/>
</dbReference>
<name>A0A813HHT9_POLGL</name>
<gene>
    <name evidence="11" type="ORF">PGLA1383_LOCUS52433</name>
</gene>
<feature type="transmembrane region" description="Helical" evidence="8">
    <location>
        <begin position="229"/>
        <end position="253"/>
    </location>
</feature>